<gene>
    <name evidence="1" type="ORF">A3G53_00575</name>
</gene>
<proteinExistence type="predicted"/>
<reference evidence="1 2" key="1">
    <citation type="journal article" date="2016" name="Nat. Commun.">
        <title>Thousands of microbial genomes shed light on interconnected biogeochemical processes in an aquifer system.</title>
        <authorList>
            <person name="Anantharaman K."/>
            <person name="Brown C.T."/>
            <person name="Hug L.A."/>
            <person name="Sharon I."/>
            <person name="Castelle C.J."/>
            <person name="Probst A.J."/>
            <person name="Thomas B.C."/>
            <person name="Singh A."/>
            <person name="Wilkins M.J."/>
            <person name="Karaoz U."/>
            <person name="Brodie E.L."/>
            <person name="Williams K.H."/>
            <person name="Hubbard S.S."/>
            <person name="Banfield J.F."/>
        </authorList>
    </citation>
    <scope>NUCLEOTIDE SEQUENCE [LARGE SCALE GENOMIC DNA]</scope>
</reference>
<evidence type="ECO:0000313" key="2">
    <source>
        <dbReference type="Proteomes" id="UP000178645"/>
    </source>
</evidence>
<accession>A0A1F6Y4J4</accession>
<evidence type="ECO:0000313" key="1">
    <source>
        <dbReference type="EMBL" id="OGJ01288.1"/>
    </source>
</evidence>
<dbReference type="AlphaFoldDB" id="A0A1F6Y4J4"/>
<organism evidence="1 2">
    <name type="scientific">Candidatus Nomurabacteria bacterium RIFCSPLOWO2_12_FULL_44_11</name>
    <dbReference type="NCBI Taxonomy" id="1801796"/>
    <lineage>
        <taxon>Bacteria</taxon>
        <taxon>Candidatus Nomuraibacteriota</taxon>
    </lineage>
</organism>
<dbReference type="EMBL" id="MFVU01000029">
    <property type="protein sequence ID" value="OGJ01288.1"/>
    <property type="molecule type" value="Genomic_DNA"/>
</dbReference>
<sequence>MRKNMKTIKENLVEMFELDKMPPEKAAETAERLGKLVFQAVLVRALPELSEKDFAEYEKIVGGQEGGEVIFKFLGEKVPDLEKIIAEEAESLRKELAGELTSV</sequence>
<dbReference type="Proteomes" id="UP000178645">
    <property type="component" value="Unassembled WGS sequence"/>
</dbReference>
<protein>
    <submittedName>
        <fullName evidence="1">Uncharacterized protein</fullName>
    </submittedName>
</protein>
<comment type="caution">
    <text evidence="1">The sequence shown here is derived from an EMBL/GenBank/DDBJ whole genome shotgun (WGS) entry which is preliminary data.</text>
</comment>
<name>A0A1F6Y4J4_9BACT</name>